<name>A0ACC2S711_9FUNG</name>
<keyword evidence="2" id="KW-1185">Reference proteome</keyword>
<protein>
    <submittedName>
        <fullName evidence="1">Uncharacterized protein</fullName>
    </submittedName>
</protein>
<proteinExistence type="predicted"/>
<organism evidence="1 2">
    <name type="scientific">Entomophthora muscae</name>
    <dbReference type="NCBI Taxonomy" id="34485"/>
    <lineage>
        <taxon>Eukaryota</taxon>
        <taxon>Fungi</taxon>
        <taxon>Fungi incertae sedis</taxon>
        <taxon>Zoopagomycota</taxon>
        <taxon>Entomophthoromycotina</taxon>
        <taxon>Entomophthoromycetes</taxon>
        <taxon>Entomophthorales</taxon>
        <taxon>Entomophthoraceae</taxon>
        <taxon>Entomophthora</taxon>
    </lineage>
</organism>
<dbReference type="EMBL" id="QTSX02005742">
    <property type="protein sequence ID" value="KAJ9058115.1"/>
    <property type="molecule type" value="Genomic_DNA"/>
</dbReference>
<comment type="caution">
    <text evidence="1">The sequence shown here is derived from an EMBL/GenBank/DDBJ whole genome shotgun (WGS) entry which is preliminary data.</text>
</comment>
<gene>
    <name evidence="1" type="ORF">DSO57_1015704</name>
</gene>
<evidence type="ECO:0000313" key="2">
    <source>
        <dbReference type="Proteomes" id="UP001165960"/>
    </source>
</evidence>
<accession>A0ACC2S711</accession>
<dbReference type="Proteomes" id="UP001165960">
    <property type="component" value="Unassembled WGS sequence"/>
</dbReference>
<evidence type="ECO:0000313" key="1">
    <source>
        <dbReference type="EMBL" id="KAJ9058115.1"/>
    </source>
</evidence>
<reference evidence="1" key="1">
    <citation type="submission" date="2022-04" db="EMBL/GenBank/DDBJ databases">
        <title>Genome of the entomopathogenic fungus Entomophthora muscae.</title>
        <authorList>
            <person name="Elya C."/>
            <person name="Lovett B.R."/>
            <person name="Lee E."/>
            <person name="Macias A.M."/>
            <person name="Hajek A.E."/>
            <person name="De Bivort B.L."/>
            <person name="Kasson M.T."/>
            <person name="De Fine Licht H.H."/>
            <person name="Stajich J.E."/>
        </authorList>
    </citation>
    <scope>NUCLEOTIDE SEQUENCE</scope>
    <source>
        <strain evidence="1">Berkeley</strain>
    </source>
</reference>
<sequence length="1076" mass="121958">MRSGNELLDEDKKQDNDLSTHVSAFYTPLGSGIHEFNTPLASLSVDMSSLSVSNSNKQSIHSESMGRRSSAQIEYIQELLQNMPAEDRDNLPLAQLSPNQLESETMLTSMIDDIQGRLNGLNKTKDKTLLLTLQTLKSALVAERSQLQAARTDPMVLHDDDDGDQEEEVTYEPSLDETAFVTPGTSPSLAPSLKERLAVAITPAMRIEPLLENPEDGLARSEVFQASLRTRLSAKKFVAYAWCSWCFKQTVHGRAQRNMLRRSRYKCTECSQTTLKCRTHCGAMARGHSDYDEELCARCDGTLGDWGDERPSKTGYCSSCFHRSTHHLIHRGYVLHDTYRCGYCKAPTFLCATCQTNFGAFESNLVLISELLHYTCALCGDQISSWEDPVLRARRHLGSSESSSSAASFYRKPLMRYQHPFESFAEVRAQVACEALVDGEEFYTRSYQWISEAKDTIFLSCWWLAPFVHLQRSMPLKNSSRLSDLLWSKANEGVRIYGIIWHNSVFLSLCSEEAKQLLEANHPNIYVMRHPSYTLPNFMWTHHQKFLAIDYSRAIVGGLDYAIGRFDTPEHRLTDLGIPTQLRPPSPSPRVPPADGSDIPLSDAEALERLHGMTETLAYLRLRRENTPYDPHYVWPGIDYYQPQDSRPENYHTPLEPIINRLNRCRMPWHDVSVALEGLAAYDVCANFVERWNHHRKNHSFDGAPKIGLPKAPVLPPPVSGRTRATCEVQIVRSLCDWSGLKGRTTEASVYGAYMAAIGRAQHYIYIENQYVVSSTAGGGVENKIVVAILERIRLAIREERTFRVFIMFPIPEETGRPANHMLQLSYQTLFRGGFSLLDQLRLEFPQVDPFQYVGFYFLRTHGTLVNEAAGATPSNGPHEWKCVTDMVFVHSKIMLVDDEIAIIASNNLNDRSMVGGRDSELGAVILDTSKVNMMMDGQPFEGRKFAQDLRVKLWREHLGLVGPDFDDHPWVMRLVEDPIHSSVYHDIWCRVAERNTDIYEKVFPHIPSNAFPTFQEWEQFTQDVQAGKKASPVLEHLPLLAQVQGHLCFHPTNFCHKDSLDWAILEDIVGNELVS</sequence>